<reference evidence="2" key="1">
    <citation type="submission" date="2018-05" db="EMBL/GenBank/DDBJ databases">
        <authorList>
            <person name="Lanie J.A."/>
            <person name="Ng W.-L."/>
            <person name="Kazmierczak K.M."/>
            <person name="Andrzejewski T.M."/>
            <person name="Davidsen T.M."/>
            <person name="Wayne K.J."/>
            <person name="Tettelin H."/>
            <person name="Glass J.I."/>
            <person name="Rusch D."/>
            <person name="Podicherti R."/>
            <person name="Tsui H.-C.T."/>
            <person name="Winkler M.E."/>
        </authorList>
    </citation>
    <scope>NUCLEOTIDE SEQUENCE</scope>
</reference>
<organism evidence="2">
    <name type="scientific">marine metagenome</name>
    <dbReference type="NCBI Taxonomy" id="408172"/>
    <lineage>
        <taxon>unclassified sequences</taxon>
        <taxon>metagenomes</taxon>
        <taxon>ecological metagenomes</taxon>
    </lineage>
</organism>
<keyword evidence="1" id="KW-1133">Transmembrane helix</keyword>
<feature type="transmembrane region" description="Helical" evidence="1">
    <location>
        <begin position="38"/>
        <end position="59"/>
    </location>
</feature>
<accession>A0A383BR13</accession>
<keyword evidence="1" id="KW-0472">Membrane</keyword>
<gene>
    <name evidence="2" type="ORF">METZ01_LOCUS475173</name>
</gene>
<evidence type="ECO:0000313" key="2">
    <source>
        <dbReference type="EMBL" id="SVE22319.1"/>
    </source>
</evidence>
<dbReference type="EMBL" id="UINC01202491">
    <property type="protein sequence ID" value="SVE22319.1"/>
    <property type="molecule type" value="Genomic_DNA"/>
</dbReference>
<evidence type="ECO:0000256" key="1">
    <source>
        <dbReference type="SAM" id="Phobius"/>
    </source>
</evidence>
<evidence type="ECO:0008006" key="3">
    <source>
        <dbReference type="Google" id="ProtNLM"/>
    </source>
</evidence>
<keyword evidence="1" id="KW-0812">Transmembrane</keyword>
<feature type="transmembrane region" description="Helical" evidence="1">
    <location>
        <begin position="127"/>
        <end position="145"/>
    </location>
</feature>
<feature type="transmembrane region" description="Helical" evidence="1">
    <location>
        <begin position="96"/>
        <end position="115"/>
    </location>
</feature>
<sequence length="192" mass="22103">NHPLLGVSPHHWSYYCERIHGISRGHPHMSLLQWAAEYGWISTILLLSLMVWAFSSWIKRIKQSNFDDRDLNFRIALTASMLAAATHSLMSGVLVMPLSQFMSVVVIGWMVGIHFSNKPIEKIHWSPVKSIGSLTLILWIGWNFAQSIWPEVRYIINGPHSEMTVLNPNGDYLQPRFWHQGLIPWLQLPSDH</sequence>
<proteinExistence type="predicted"/>
<name>A0A383BR13_9ZZZZ</name>
<feature type="non-terminal residue" evidence="2">
    <location>
        <position position="1"/>
    </location>
</feature>
<dbReference type="AlphaFoldDB" id="A0A383BR13"/>
<protein>
    <recommendedName>
        <fullName evidence="3">O-antigen ligase domain-containing protein</fullName>
    </recommendedName>
</protein>